<dbReference type="RefSeq" id="WP_150809613.1">
    <property type="nucleotide sequence ID" value="NZ_CABPSR010000005.1"/>
</dbReference>
<dbReference type="AlphaFoldDB" id="A0A5E5B497"/>
<dbReference type="GO" id="GO:0006298">
    <property type="term" value="P:mismatch repair"/>
    <property type="evidence" value="ECO:0007669"/>
    <property type="project" value="TreeGrafter"/>
</dbReference>
<dbReference type="Pfam" id="PF02086">
    <property type="entry name" value="MethyltransfD12"/>
    <property type="match status" value="1"/>
</dbReference>
<dbReference type="EMBL" id="CABPSR010000005">
    <property type="protein sequence ID" value="VVE80246.1"/>
    <property type="molecule type" value="Genomic_DNA"/>
</dbReference>
<accession>A0A5E5B497</accession>
<evidence type="ECO:0000313" key="8">
    <source>
        <dbReference type="Proteomes" id="UP000335538"/>
    </source>
</evidence>
<evidence type="ECO:0000256" key="4">
    <source>
        <dbReference type="ARBA" id="ARBA00022679"/>
    </source>
</evidence>
<dbReference type="InterPro" id="IPR029063">
    <property type="entry name" value="SAM-dependent_MTases_sf"/>
</dbReference>
<dbReference type="InterPro" id="IPR012263">
    <property type="entry name" value="M_m6A_EcoRV"/>
</dbReference>
<evidence type="ECO:0000256" key="1">
    <source>
        <dbReference type="ARBA" id="ARBA00006594"/>
    </source>
</evidence>
<dbReference type="PRINTS" id="PR00505">
    <property type="entry name" value="D12N6MTFRASE"/>
</dbReference>
<keyword evidence="5" id="KW-0949">S-adenosyl-L-methionine</keyword>
<dbReference type="GO" id="GO:0043565">
    <property type="term" value="F:sequence-specific DNA binding"/>
    <property type="evidence" value="ECO:0007669"/>
    <property type="project" value="TreeGrafter"/>
</dbReference>
<evidence type="ECO:0000256" key="3">
    <source>
        <dbReference type="ARBA" id="ARBA00022603"/>
    </source>
</evidence>
<gene>
    <name evidence="7" type="ORF">PSP31121_02664</name>
</gene>
<evidence type="ECO:0000256" key="6">
    <source>
        <dbReference type="ARBA" id="ARBA00047942"/>
    </source>
</evidence>
<reference evidence="7 8" key="1">
    <citation type="submission" date="2019-08" db="EMBL/GenBank/DDBJ databases">
        <authorList>
            <person name="Peeters C."/>
        </authorList>
    </citation>
    <scope>NUCLEOTIDE SEQUENCE [LARGE SCALE GENOMIC DNA]</scope>
    <source>
        <strain evidence="7 8">LMG 31121</strain>
    </source>
</reference>
<evidence type="ECO:0000256" key="5">
    <source>
        <dbReference type="ARBA" id="ARBA00022691"/>
    </source>
</evidence>
<dbReference type="Gene3D" id="3.40.50.150">
    <property type="entry name" value="Vaccinia Virus protein VP39"/>
    <property type="match status" value="1"/>
</dbReference>
<dbReference type="InterPro" id="IPR012327">
    <property type="entry name" value="MeTrfase_D12"/>
</dbReference>
<comment type="catalytic activity">
    <reaction evidence="6">
        <text>a 2'-deoxyadenosine in DNA + S-adenosyl-L-methionine = an N(6)-methyl-2'-deoxyadenosine in DNA + S-adenosyl-L-homocysteine + H(+)</text>
        <dbReference type="Rhea" id="RHEA:15197"/>
        <dbReference type="Rhea" id="RHEA-COMP:12418"/>
        <dbReference type="Rhea" id="RHEA-COMP:12419"/>
        <dbReference type="ChEBI" id="CHEBI:15378"/>
        <dbReference type="ChEBI" id="CHEBI:57856"/>
        <dbReference type="ChEBI" id="CHEBI:59789"/>
        <dbReference type="ChEBI" id="CHEBI:90615"/>
        <dbReference type="ChEBI" id="CHEBI:90616"/>
        <dbReference type="EC" id="2.1.1.72"/>
    </reaction>
</comment>
<dbReference type="Proteomes" id="UP000335538">
    <property type="component" value="Unassembled WGS sequence"/>
</dbReference>
<keyword evidence="3" id="KW-0489">Methyltransferase</keyword>
<sequence>MPVTDSALRYPGGKTQLAPVVIDILKGNGLFYGDYVEPFAGGAGIAWKLLLNDYVNHIHVNDLDPAIYAFWWSVLNRTDALCERIDSTDINIDEWHAQRDIQEQKRVGMFDLGFSTFFLNRTNRSGIIRGGVIGGLDQTGKYKIDCRFNKTDLIRKIRRIAAQKERVHLYNLDAVDFIANVLPEVPRRALVNLDPPYYVKGPELYRNHFTHEDHAELAKAVRTIKQRWMVTYDDTPEIRSLYKRYPMYTHRLNYTAQVKRIGTEILVLAPKLIPPKTLQPSQLLERAAA</sequence>
<dbReference type="PANTHER" id="PTHR30481:SF2">
    <property type="entry name" value="SITE-SPECIFIC DNA-METHYLTRANSFERASE (ADENINE-SPECIFIC)"/>
    <property type="match status" value="1"/>
</dbReference>
<protein>
    <recommendedName>
        <fullName evidence="2">site-specific DNA-methyltransferase (adenine-specific)</fullName>
        <ecNumber evidence="2">2.1.1.72</ecNumber>
    </recommendedName>
</protein>
<dbReference type="InterPro" id="IPR023095">
    <property type="entry name" value="Ade_MeTrfase_dom_2"/>
</dbReference>
<name>A0A5E5B497_9BURK</name>
<dbReference type="GO" id="GO:1904047">
    <property type="term" value="F:S-adenosyl-L-methionine binding"/>
    <property type="evidence" value="ECO:0007669"/>
    <property type="project" value="TreeGrafter"/>
</dbReference>
<organism evidence="7 8">
    <name type="scientific">Pandoraea sputorum</name>
    <dbReference type="NCBI Taxonomy" id="93222"/>
    <lineage>
        <taxon>Bacteria</taxon>
        <taxon>Pseudomonadati</taxon>
        <taxon>Pseudomonadota</taxon>
        <taxon>Betaproteobacteria</taxon>
        <taxon>Burkholderiales</taxon>
        <taxon>Burkholderiaceae</taxon>
        <taxon>Pandoraea</taxon>
    </lineage>
</organism>
<evidence type="ECO:0000313" key="7">
    <source>
        <dbReference type="EMBL" id="VVE80246.1"/>
    </source>
</evidence>
<dbReference type="GO" id="GO:0009307">
    <property type="term" value="P:DNA restriction-modification system"/>
    <property type="evidence" value="ECO:0007669"/>
    <property type="project" value="InterPro"/>
</dbReference>
<comment type="similarity">
    <text evidence="1">Belongs to the N(4)/N(6)-methyltransferase family.</text>
</comment>
<dbReference type="PANTHER" id="PTHR30481">
    <property type="entry name" value="DNA ADENINE METHYLASE"/>
    <property type="match status" value="1"/>
</dbReference>
<dbReference type="SUPFAM" id="SSF53335">
    <property type="entry name" value="S-adenosyl-L-methionine-dependent methyltransferases"/>
    <property type="match status" value="1"/>
</dbReference>
<dbReference type="GO" id="GO:0032259">
    <property type="term" value="P:methylation"/>
    <property type="evidence" value="ECO:0007669"/>
    <property type="project" value="UniProtKB-KW"/>
</dbReference>
<dbReference type="Gene3D" id="1.10.1020.10">
    <property type="entry name" value="Adenine-specific Methyltransferase, Domain 2"/>
    <property type="match status" value="1"/>
</dbReference>
<keyword evidence="4" id="KW-0808">Transferase</keyword>
<dbReference type="GO" id="GO:0009007">
    <property type="term" value="F:site-specific DNA-methyltransferase (adenine-specific) activity"/>
    <property type="evidence" value="ECO:0007669"/>
    <property type="project" value="UniProtKB-EC"/>
</dbReference>
<proteinExistence type="inferred from homology"/>
<dbReference type="PIRSF" id="PIRSF000398">
    <property type="entry name" value="M_m6A_EcoRV"/>
    <property type="match status" value="1"/>
</dbReference>
<dbReference type="EC" id="2.1.1.72" evidence="2"/>
<evidence type="ECO:0000256" key="2">
    <source>
        <dbReference type="ARBA" id="ARBA00011900"/>
    </source>
</evidence>